<feature type="signal peptide" evidence="1">
    <location>
        <begin position="1"/>
        <end position="19"/>
    </location>
</feature>
<dbReference type="Proteomes" id="UP000541352">
    <property type="component" value="Unassembled WGS sequence"/>
</dbReference>
<feature type="chain" id="PRO_5031111471" description="GLPGLI family protein" evidence="1">
    <location>
        <begin position="20"/>
        <end position="250"/>
    </location>
</feature>
<dbReference type="AlphaFoldDB" id="A0A7W5ZIM5"/>
<proteinExistence type="predicted"/>
<name>A0A7W5ZIM5_9BACT</name>
<protein>
    <recommendedName>
        <fullName evidence="4">GLPGLI family protein</fullName>
    </recommendedName>
</protein>
<keyword evidence="3" id="KW-1185">Reference proteome</keyword>
<evidence type="ECO:0000256" key="1">
    <source>
        <dbReference type="SAM" id="SignalP"/>
    </source>
</evidence>
<comment type="caution">
    <text evidence="2">The sequence shown here is derived from an EMBL/GenBank/DDBJ whole genome shotgun (WGS) entry which is preliminary data.</text>
</comment>
<dbReference type="RefSeq" id="WP_183971364.1">
    <property type="nucleotide sequence ID" value="NZ_JACIBY010000001.1"/>
</dbReference>
<evidence type="ECO:0008006" key="4">
    <source>
        <dbReference type="Google" id="ProtNLM"/>
    </source>
</evidence>
<accession>A0A7W5ZIM5</accession>
<reference evidence="2 3" key="1">
    <citation type="submission" date="2020-08" db="EMBL/GenBank/DDBJ databases">
        <title>Genomic Encyclopedia of Type Strains, Phase IV (KMG-IV): sequencing the most valuable type-strain genomes for metagenomic binning, comparative biology and taxonomic classification.</title>
        <authorList>
            <person name="Goeker M."/>
        </authorList>
    </citation>
    <scope>NUCLEOTIDE SEQUENCE [LARGE SCALE GENOMIC DNA]</scope>
    <source>
        <strain evidence="2 3">DSM 17976</strain>
    </source>
</reference>
<dbReference type="EMBL" id="JACIBY010000001">
    <property type="protein sequence ID" value="MBB3836622.1"/>
    <property type="molecule type" value="Genomic_DNA"/>
</dbReference>
<sequence length="250" mass="29435">MRILAFLIVIISYVSTAYAQGLSETNKENIRFFIDCIKKQQKEKLADKVMYPFNRNYPLPPIRNKSEFIKRYHEVFDAAFTQMISKSNLSKDWATVGWRGIMFSNGELWLDYDGSLRAVNYSSKIEESKRQARIEEIRTTLHSSLKEFSQPILVFKTSKFLIRVDQMKDNTYRYASWTLPNKMSSKPDIIIPKGEFFSEGTASEPNYRFKNKEFTYECSFNTMVEALPSYFVRIFKEEKEISHQKASLLY</sequence>
<keyword evidence="1" id="KW-0732">Signal</keyword>
<evidence type="ECO:0000313" key="3">
    <source>
        <dbReference type="Proteomes" id="UP000541352"/>
    </source>
</evidence>
<gene>
    <name evidence="2" type="ORF">FHS57_000604</name>
</gene>
<organism evidence="2 3">
    <name type="scientific">Runella defluvii</name>
    <dbReference type="NCBI Taxonomy" id="370973"/>
    <lineage>
        <taxon>Bacteria</taxon>
        <taxon>Pseudomonadati</taxon>
        <taxon>Bacteroidota</taxon>
        <taxon>Cytophagia</taxon>
        <taxon>Cytophagales</taxon>
        <taxon>Spirosomataceae</taxon>
        <taxon>Runella</taxon>
    </lineage>
</organism>
<evidence type="ECO:0000313" key="2">
    <source>
        <dbReference type="EMBL" id="MBB3836622.1"/>
    </source>
</evidence>